<sequence length="94" mass="10941">MPLKLNPSACTCNTKVMVLTNMWTDLEISIRLLLWNRKKRLKVIHVIISLLIDECKNTKKANGMGRQKNEGMQSWCLSNGKQLNKQIQLKNRKF</sequence>
<proteinExistence type="predicted"/>
<dbReference type="KEGG" id="ptm:GSPATT00011532001"/>
<dbReference type="GeneID" id="5029113"/>
<reference evidence="1 2" key="1">
    <citation type="journal article" date="2006" name="Nature">
        <title>Global trends of whole-genome duplications revealed by the ciliate Paramecium tetraurelia.</title>
        <authorList>
            <consortium name="Genoscope"/>
            <person name="Aury J.-M."/>
            <person name="Jaillon O."/>
            <person name="Duret L."/>
            <person name="Noel B."/>
            <person name="Jubin C."/>
            <person name="Porcel B.M."/>
            <person name="Segurens B."/>
            <person name="Daubin V."/>
            <person name="Anthouard V."/>
            <person name="Aiach N."/>
            <person name="Arnaiz O."/>
            <person name="Billaut A."/>
            <person name="Beisson J."/>
            <person name="Blanc I."/>
            <person name="Bouhouche K."/>
            <person name="Camara F."/>
            <person name="Duharcourt S."/>
            <person name="Guigo R."/>
            <person name="Gogendeau D."/>
            <person name="Katinka M."/>
            <person name="Keller A.-M."/>
            <person name="Kissmehl R."/>
            <person name="Klotz C."/>
            <person name="Koll F."/>
            <person name="Le Moue A."/>
            <person name="Lepere C."/>
            <person name="Malinsky S."/>
            <person name="Nowacki M."/>
            <person name="Nowak J.K."/>
            <person name="Plattner H."/>
            <person name="Poulain J."/>
            <person name="Ruiz F."/>
            <person name="Serrano V."/>
            <person name="Zagulski M."/>
            <person name="Dessen P."/>
            <person name="Betermier M."/>
            <person name="Weissenbach J."/>
            <person name="Scarpelli C."/>
            <person name="Schachter V."/>
            <person name="Sperling L."/>
            <person name="Meyer E."/>
            <person name="Cohen J."/>
            <person name="Wincker P."/>
        </authorList>
    </citation>
    <scope>NUCLEOTIDE SEQUENCE [LARGE SCALE GENOMIC DNA]</scope>
    <source>
        <strain evidence="1 2">Stock d4-2</strain>
    </source>
</reference>
<organism evidence="1 2">
    <name type="scientific">Paramecium tetraurelia</name>
    <dbReference type="NCBI Taxonomy" id="5888"/>
    <lineage>
        <taxon>Eukaryota</taxon>
        <taxon>Sar</taxon>
        <taxon>Alveolata</taxon>
        <taxon>Ciliophora</taxon>
        <taxon>Intramacronucleata</taxon>
        <taxon>Oligohymenophorea</taxon>
        <taxon>Peniculida</taxon>
        <taxon>Parameciidae</taxon>
        <taxon>Paramecium</taxon>
    </lineage>
</organism>
<dbReference type="Proteomes" id="UP000000600">
    <property type="component" value="Unassembled WGS sequence"/>
</dbReference>
<evidence type="ECO:0000313" key="2">
    <source>
        <dbReference type="Proteomes" id="UP000000600"/>
    </source>
</evidence>
<dbReference type="InParanoid" id="A0CYR4"/>
<protein>
    <submittedName>
        <fullName evidence="1">Uncharacterized protein</fullName>
    </submittedName>
</protein>
<gene>
    <name evidence="1" type="ORF">GSPATT00011532001</name>
</gene>
<keyword evidence="2" id="KW-1185">Reference proteome</keyword>
<evidence type="ECO:0000313" key="1">
    <source>
        <dbReference type="EMBL" id="CAK75931.1"/>
    </source>
</evidence>
<dbReference type="EMBL" id="CT868219">
    <property type="protein sequence ID" value="CAK75931.1"/>
    <property type="molecule type" value="Genomic_DNA"/>
</dbReference>
<dbReference type="RefSeq" id="XP_001443328.1">
    <property type="nucleotide sequence ID" value="XM_001443291.1"/>
</dbReference>
<dbReference type="AlphaFoldDB" id="A0CYR4"/>
<name>A0CYR4_PARTE</name>
<dbReference type="HOGENOM" id="CLU_2390755_0_0_1"/>
<accession>A0CYR4</accession>